<dbReference type="Proteomes" id="UP000290588">
    <property type="component" value="Unassembled WGS sequence"/>
</dbReference>
<dbReference type="KEGG" id="aell:AELL_2073"/>
<dbReference type="EMBL" id="NXIG01000004">
    <property type="protein sequence ID" value="RXI31410.1"/>
    <property type="molecule type" value="Genomic_DNA"/>
</dbReference>
<evidence type="ECO:0000313" key="3">
    <source>
        <dbReference type="Proteomes" id="UP000262582"/>
    </source>
</evidence>
<protein>
    <submittedName>
        <fullName evidence="2">Uncharacterized protein</fullName>
    </submittedName>
</protein>
<reference evidence="2 4" key="1">
    <citation type="submission" date="2017-09" db="EMBL/GenBank/DDBJ databases">
        <title>Genomics of the genus Arcobacter.</title>
        <authorList>
            <person name="Perez-Cataluna A."/>
            <person name="Figueras M.J."/>
            <person name="Salas-Masso N."/>
        </authorList>
    </citation>
    <scope>NUCLEOTIDE SEQUENCE [LARGE SCALE GENOMIC DNA]</scope>
    <source>
        <strain evidence="2 4">CECT 7837</strain>
    </source>
</reference>
<keyword evidence="3" id="KW-1185">Reference proteome</keyword>
<dbReference type="AlphaFoldDB" id="A0A347UA37"/>
<gene>
    <name evidence="1" type="ORF">AELL_2073</name>
    <name evidence="2" type="ORF">CP962_04670</name>
</gene>
<sequence>MRFEVTKKPIDIETNSRIIYIEVMILLIMNYTGAGSDKKISLLKIHLLLWCFKDKSRQANLLNSISNDCEESIGLWTIDIKNNSVLTFMINDKLCSFDGKKYLLTDVGSKFVKNIIKLDIFNVEQEFLKNIGKKLTDKNVDKLKSLWS</sequence>
<evidence type="ECO:0000313" key="4">
    <source>
        <dbReference type="Proteomes" id="UP000290588"/>
    </source>
</evidence>
<evidence type="ECO:0000313" key="2">
    <source>
        <dbReference type="EMBL" id="RXI31410.1"/>
    </source>
</evidence>
<dbReference type="Proteomes" id="UP000262582">
    <property type="component" value="Chromosome"/>
</dbReference>
<reference evidence="1 3" key="2">
    <citation type="submission" date="2018-08" db="EMBL/GenBank/DDBJ databases">
        <title>Complete genome of the Arcobacter ellisii type strain LMG 26155.</title>
        <authorList>
            <person name="Miller W.G."/>
            <person name="Yee E."/>
            <person name="Bono J.L."/>
        </authorList>
    </citation>
    <scope>NUCLEOTIDE SEQUENCE [LARGE SCALE GENOMIC DNA]</scope>
    <source>
        <strain evidence="1 3">LMG 26155</strain>
    </source>
</reference>
<proteinExistence type="predicted"/>
<dbReference type="EMBL" id="CP032097">
    <property type="protein sequence ID" value="AXX95715.1"/>
    <property type="molecule type" value="Genomic_DNA"/>
</dbReference>
<name>A0A347UA37_9BACT</name>
<dbReference type="RefSeq" id="WP_118917885.1">
    <property type="nucleotide sequence ID" value="NZ_CP032097.1"/>
</dbReference>
<accession>A0A347UA37</accession>
<evidence type="ECO:0000313" key="1">
    <source>
        <dbReference type="EMBL" id="AXX95715.1"/>
    </source>
</evidence>
<organism evidence="2 4">
    <name type="scientific">Arcobacter ellisii</name>
    <dbReference type="NCBI Taxonomy" id="913109"/>
    <lineage>
        <taxon>Bacteria</taxon>
        <taxon>Pseudomonadati</taxon>
        <taxon>Campylobacterota</taxon>
        <taxon>Epsilonproteobacteria</taxon>
        <taxon>Campylobacterales</taxon>
        <taxon>Arcobacteraceae</taxon>
        <taxon>Arcobacter</taxon>
    </lineage>
</organism>